<dbReference type="InterPro" id="IPR007603">
    <property type="entry name" value="Choline_transptr-like"/>
</dbReference>
<dbReference type="GO" id="GO:0022857">
    <property type="term" value="F:transmembrane transporter activity"/>
    <property type="evidence" value="ECO:0007669"/>
    <property type="project" value="InterPro"/>
</dbReference>
<evidence type="ECO:0000313" key="8">
    <source>
        <dbReference type="EMBL" id="CAD8184097.1"/>
    </source>
</evidence>
<feature type="transmembrane region" description="Helical" evidence="7">
    <location>
        <begin position="229"/>
        <end position="248"/>
    </location>
</feature>
<dbReference type="OrthoDB" id="420519at2759"/>
<evidence type="ECO:0000256" key="3">
    <source>
        <dbReference type="ARBA" id="ARBA00022692"/>
    </source>
</evidence>
<accession>A0A8S1W5M1</accession>
<evidence type="ECO:0000256" key="2">
    <source>
        <dbReference type="ARBA" id="ARBA00007168"/>
    </source>
</evidence>
<dbReference type="EMBL" id="CAJJDP010000081">
    <property type="protein sequence ID" value="CAD8184097.1"/>
    <property type="molecule type" value="Genomic_DNA"/>
</dbReference>
<protein>
    <submittedName>
        <fullName evidence="8">Uncharacterized protein</fullName>
    </submittedName>
</protein>
<evidence type="ECO:0000256" key="4">
    <source>
        <dbReference type="ARBA" id="ARBA00022989"/>
    </source>
</evidence>
<evidence type="ECO:0000256" key="7">
    <source>
        <dbReference type="SAM" id="Phobius"/>
    </source>
</evidence>
<evidence type="ECO:0000256" key="6">
    <source>
        <dbReference type="ARBA" id="ARBA00023180"/>
    </source>
</evidence>
<dbReference type="OMA" id="LVIWICQ"/>
<feature type="transmembrane region" description="Helical" evidence="7">
    <location>
        <begin position="255"/>
        <end position="274"/>
    </location>
</feature>
<dbReference type="PANTHER" id="PTHR12385:SF14">
    <property type="entry name" value="CHOLINE TRANSPORTER-LIKE 2"/>
    <property type="match status" value="1"/>
</dbReference>
<keyword evidence="4 7" id="KW-1133">Transmembrane helix</keyword>
<name>A0A8S1W5M1_PAROT</name>
<dbReference type="PANTHER" id="PTHR12385">
    <property type="entry name" value="CHOLINE TRANSPORTER-LIKE (SLC FAMILY 44)"/>
    <property type="match status" value="1"/>
</dbReference>
<comment type="subcellular location">
    <subcellularLocation>
        <location evidence="1">Membrane</location>
        <topology evidence="1">Multi-pass membrane protein</topology>
    </subcellularLocation>
</comment>
<feature type="transmembrane region" description="Helical" evidence="7">
    <location>
        <begin position="56"/>
        <end position="76"/>
    </location>
</feature>
<evidence type="ECO:0000313" key="9">
    <source>
        <dbReference type="Proteomes" id="UP000683925"/>
    </source>
</evidence>
<sequence>MRKNNKVQPANQVQVVAQGTISPEISQKALTTIPDQYGNQKQIDPRLIAGPLAERGCTDILCLLLFIAGMAILIFISKEAYSKGEPKRLLAMYDPNGVACGFDTNVDYPYLYFAIPFGDYFNRTVCVKDCPLYADENSKPTSLDCQPNILVKSCDQKCDAASALKTLATSNSTAIFKDFVCIFNSSILFDRVCYPDALLALFDNYQQYGSQFAMDVLTGYIEDLTQTKEAIYCSFAVAFLMGIIYLFFTRLLAGVLVWTSIFLFLVGLGFGTYWCHQQDLYYQDIMNDTTGKYTVEQTNKASDNQLTFQYLTYVMYGICAFAVMGLICIFNKIRLAIAPCV</sequence>
<reference evidence="8" key="1">
    <citation type="submission" date="2021-01" db="EMBL/GenBank/DDBJ databases">
        <authorList>
            <consortium name="Genoscope - CEA"/>
            <person name="William W."/>
        </authorList>
    </citation>
    <scope>NUCLEOTIDE SEQUENCE</scope>
</reference>
<evidence type="ECO:0000256" key="5">
    <source>
        <dbReference type="ARBA" id="ARBA00023136"/>
    </source>
</evidence>
<keyword evidence="3 7" id="KW-0812">Transmembrane</keyword>
<organism evidence="8 9">
    <name type="scientific">Paramecium octaurelia</name>
    <dbReference type="NCBI Taxonomy" id="43137"/>
    <lineage>
        <taxon>Eukaryota</taxon>
        <taxon>Sar</taxon>
        <taxon>Alveolata</taxon>
        <taxon>Ciliophora</taxon>
        <taxon>Intramacronucleata</taxon>
        <taxon>Oligohymenophorea</taxon>
        <taxon>Peniculida</taxon>
        <taxon>Parameciidae</taxon>
        <taxon>Paramecium</taxon>
    </lineage>
</organism>
<feature type="transmembrane region" description="Helical" evidence="7">
    <location>
        <begin position="310"/>
        <end position="330"/>
    </location>
</feature>
<evidence type="ECO:0000256" key="1">
    <source>
        <dbReference type="ARBA" id="ARBA00004141"/>
    </source>
</evidence>
<keyword evidence="5 7" id="KW-0472">Membrane</keyword>
<comment type="similarity">
    <text evidence="2">Belongs to the CTL (choline transporter-like) family.</text>
</comment>
<keyword evidence="9" id="KW-1185">Reference proteome</keyword>
<dbReference type="AlphaFoldDB" id="A0A8S1W5M1"/>
<proteinExistence type="inferred from homology"/>
<keyword evidence="6" id="KW-0325">Glycoprotein</keyword>
<dbReference type="Proteomes" id="UP000683925">
    <property type="component" value="Unassembled WGS sequence"/>
</dbReference>
<comment type="caution">
    <text evidence="8">The sequence shown here is derived from an EMBL/GenBank/DDBJ whole genome shotgun (WGS) entry which is preliminary data.</text>
</comment>
<dbReference type="GO" id="GO:0016020">
    <property type="term" value="C:membrane"/>
    <property type="evidence" value="ECO:0007669"/>
    <property type="project" value="UniProtKB-SubCell"/>
</dbReference>
<gene>
    <name evidence="8" type="ORF">POCTA_138.1.T0820141</name>
</gene>